<accession>A0A0F7SXN4</accession>
<dbReference type="PANTHER" id="PTHR10540:SF8">
    <property type="entry name" value="COP9 SIGNALOSOME COMPLEX SUBUNIT 6"/>
    <property type="match status" value="1"/>
</dbReference>
<feature type="compositionally biased region" description="Polar residues" evidence="3">
    <location>
        <begin position="351"/>
        <end position="362"/>
    </location>
</feature>
<feature type="region of interest" description="Disordered" evidence="3">
    <location>
        <begin position="343"/>
        <end position="371"/>
    </location>
</feature>
<sequence length="371" mass="40352">MDSHIAPSSSSSSSRLTTTLHPLPVLNISDHHTRTRLQHRSDNYKIVGALIGIQKGNEVEIVNSFELALVGDQLENSGMEIDGERAPGGDKVEVDWAFFEERTASFKQVFPTLDLIGWYSVGNTPSPIDRILHTQFQARVESALFLQLDTLSPQLSSDSSSSEQDNKEQDLPVDLYQTVHLAGAASATTAEGPTLAKEHDSQKTWSFEKISWRIKTGEAERIAVEGIGKAGPDLLGDTGGTSLMVPVRNALQKLSNRTQLIVSYLDGCLRGDLRVDQEVLREIESLLGGLPVDGGHAFREEFDMECADTMLTNYLSALTKSLHAMNSTTDKFTFLHTSSHERGPGGISSVGGLNSTDGSSARRSVGSRKKV</sequence>
<name>A0A0F7SXN4_PHARH</name>
<comment type="function">
    <text evidence="2">Component of the COP9 signalosome complex (CSN), a complex involved in various cellular and developmental processes.</text>
</comment>
<dbReference type="InterPro" id="IPR000555">
    <property type="entry name" value="JAMM/MPN+_dom"/>
</dbReference>
<dbReference type="GO" id="GO:0008237">
    <property type="term" value="F:metallopeptidase activity"/>
    <property type="evidence" value="ECO:0007669"/>
    <property type="project" value="InterPro"/>
</dbReference>
<keyword evidence="2" id="KW-0963">Cytoplasm</keyword>
<comment type="similarity">
    <text evidence="1 2">Belongs to the peptidase M67A family. CSN6 subfamily.</text>
</comment>
<dbReference type="CDD" id="cd08063">
    <property type="entry name" value="MPN_CSN6"/>
    <property type="match status" value="1"/>
</dbReference>
<evidence type="ECO:0000256" key="2">
    <source>
        <dbReference type="RuleBase" id="RU367006"/>
    </source>
</evidence>
<dbReference type="GO" id="GO:0005737">
    <property type="term" value="C:cytoplasm"/>
    <property type="evidence" value="ECO:0007669"/>
    <property type="project" value="UniProtKB-SubCell"/>
</dbReference>
<evidence type="ECO:0000256" key="3">
    <source>
        <dbReference type="SAM" id="MobiDB-lite"/>
    </source>
</evidence>
<dbReference type="EMBL" id="LN483332">
    <property type="protein sequence ID" value="CED84943.1"/>
    <property type="molecule type" value="Genomic_DNA"/>
</dbReference>
<feature type="domain" description="MPN" evidence="4">
    <location>
        <begin position="18"/>
        <end position="169"/>
    </location>
</feature>
<keyword evidence="2" id="KW-0539">Nucleus</keyword>
<dbReference type="InterPro" id="IPR037518">
    <property type="entry name" value="MPN"/>
</dbReference>
<dbReference type="Pfam" id="PF13012">
    <property type="entry name" value="MitMem_reg"/>
    <property type="match status" value="1"/>
</dbReference>
<dbReference type="Gene3D" id="3.40.140.10">
    <property type="entry name" value="Cytidine Deaminase, domain 2"/>
    <property type="match status" value="1"/>
</dbReference>
<dbReference type="PANTHER" id="PTHR10540">
    <property type="entry name" value="EUKARYOTIC TRANSLATION INITIATION FACTOR 3 SUBUNIT F-RELATED"/>
    <property type="match status" value="1"/>
</dbReference>
<dbReference type="Pfam" id="PF01398">
    <property type="entry name" value="JAB"/>
    <property type="match status" value="1"/>
</dbReference>
<organism evidence="5">
    <name type="scientific">Phaffia rhodozyma</name>
    <name type="common">Yeast</name>
    <name type="synonym">Xanthophyllomyces dendrorhous</name>
    <dbReference type="NCBI Taxonomy" id="264483"/>
    <lineage>
        <taxon>Eukaryota</taxon>
        <taxon>Fungi</taxon>
        <taxon>Dikarya</taxon>
        <taxon>Basidiomycota</taxon>
        <taxon>Agaricomycotina</taxon>
        <taxon>Tremellomycetes</taxon>
        <taxon>Cystofilobasidiales</taxon>
        <taxon>Mrakiaceae</taxon>
        <taxon>Phaffia</taxon>
    </lineage>
</organism>
<evidence type="ECO:0000313" key="5">
    <source>
        <dbReference type="EMBL" id="CED84943.1"/>
    </source>
</evidence>
<dbReference type="AlphaFoldDB" id="A0A0F7SXN4"/>
<dbReference type="GO" id="GO:0008180">
    <property type="term" value="C:COP9 signalosome"/>
    <property type="evidence" value="ECO:0007669"/>
    <property type="project" value="UniProtKB-UniRule"/>
</dbReference>
<dbReference type="SMART" id="SM00232">
    <property type="entry name" value="JAB_MPN"/>
    <property type="match status" value="1"/>
</dbReference>
<keyword evidence="2" id="KW-0736">Signalosome</keyword>
<comment type="subcellular location">
    <subcellularLocation>
        <location evidence="2">Cytoplasm</location>
    </subcellularLocation>
    <subcellularLocation>
        <location evidence="2">Nucleus</location>
    </subcellularLocation>
</comment>
<dbReference type="GO" id="GO:0000338">
    <property type="term" value="P:protein deneddylation"/>
    <property type="evidence" value="ECO:0007669"/>
    <property type="project" value="InterPro"/>
</dbReference>
<dbReference type="InterPro" id="IPR033859">
    <property type="entry name" value="MPN_CSN6"/>
</dbReference>
<reference evidence="5" key="1">
    <citation type="submission" date="2014-08" db="EMBL/GenBank/DDBJ databases">
        <authorList>
            <person name="Sharma Rahul"/>
            <person name="Thines Marco"/>
        </authorList>
    </citation>
    <scope>NUCLEOTIDE SEQUENCE</scope>
</reference>
<dbReference type="PROSITE" id="PS50249">
    <property type="entry name" value="MPN"/>
    <property type="match status" value="1"/>
</dbReference>
<evidence type="ECO:0000256" key="1">
    <source>
        <dbReference type="ARBA" id="ARBA00010893"/>
    </source>
</evidence>
<evidence type="ECO:0000259" key="4">
    <source>
        <dbReference type="PROSITE" id="PS50249"/>
    </source>
</evidence>
<dbReference type="InterPro" id="IPR024969">
    <property type="entry name" value="EIF3F/CSN6-like_C"/>
</dbReference>
<proteinExistence type="inferred from homology"/>
<protein>
    <recommendedName>
        <fullName evidence="2">COP9 signalosome complex subunit 6</fullName>
    </recommendedName>
</protein>